<feature type="binding site" evidence="7">
    <location>
        <position position="206"/>
    </location>
    <ligand>
        <name>S-adenosyl-L-methionine</name>
        <dbReference type="ChEBI" id="CHEBI:59789"/>
    </ligand>
</feature>
<dbReference type="FunFam" id="3.40.1280.30:FF:000001">
    <property type="entry name" value="tRNA methyltransferase 10 homolog A"/>
    <property type="match status" value="1"/>
</dbReference>
<dbReference type="GO" id="GO:0000049">
    <property type="term" value="F:tRNA binding"/>
    <property type="evidence" value="ECO:0007669"/>
    <property type="project" value="TreeGrafter"/>
</dbReference>
<evidence type="ECO:0000256" key="8">
    <source>
        <dbReference type="SAM" id="MobiDB-lite"/>
    </source>
</evidence>
<name>A0A7J7JN87_BUGNE</name>
<reference evidence="10" key="1">
    <citation type="submission" date="2020-06" db="EMBL/GenBank/DDBJ databases">
        <title>Draft genome of Bugula neritina, a colonial animal packing powerful symbionts and potential medicines.</title>
        <authorList>
            <person name="Rayko M."/>
        </authorList>
    </citation>
    <scope>NUCLEOTIDE SEQUENCE [LARGE SCALE GENOMIC DNA]</scope>
    <source>
        <strain evidence="10">Kwan_BN1</strain>
    </source>
</reference>
<dbReference type="GO" id="GO:0005654">
    <property type="term" value="C:nucleoplasm"/>
    <property type="evidence" value="ECO:0007669"/>
    <property type="project" value="TreeGrafter"/>
</dbReference>
<dbReference type="CDD" id="cd18101">
    <property type="entry name" value="Trm10euk_A"/>
    <property type="match status" value="1"/>
</dbReference>
<dbReference type="InterPro" id="IPR028564">
    <property type="entry name" value="MT_TRM10-typ"/>
</dbReference>
<evidence type="ECO:0000256" key="3">
    <source>
        <dbReference type="ARBA" id="ARBA00022679"/>
    </source>
</evidence>
<accession>A0A7J7JN87</accession>
<feature type="compositionally biased region" description="Basic and acidic residues" evidence="8">
    <location>
        <begin position="53"/>
        <end position="71"/>
    </location>
</feature>
<feature type="active site" description="Proton acceptor" evidence="6">
    <location>
        <position position="210"/>
    </location>
</feature>
<feature type="binding site" evidence="7">
    <location>
        <position position="232"/>
    </location>
    <ligand>
        <name>S-adenosyl-L-methionine</name>
        <dbReference type="ChEBI" id="CHEBI:59789"/>
    </ligand>
</feature>
<organism evidence="10 11">
    <name type="scientific">Bugula neritina</name>
    <name type="common">Brown bryozoan</name>
    <name type="synonym">Sertularia neritina</name>
    <dbReference type="NCBI Taxonomy" id="10212"/>
    <lineage>
        <taxon>Eukaryota</taxon>
        <taxon>Metazoa</taxon>
        <taxon>Spiralia</taxon>
        <taxon>Lophotrochozoa</taxon>
        <taxon>Bryozoa</taxon>
        <taxon>Gymnolaemata</taxon>
        <taxon>Cheilostomatida</taxon>
        <taxon>Flustrina</taxon>
        <taxon>Buguloidea</taxon>
        <taxon>Bugulidae</taxon>
        <taxon>Bugula</taxon>
    </lineage>
</organism>
<dbReference type="GO" id="GO:0002939">
    <property type="term" value="P:tRNA N1-guanine methylation"/>
    <property type="evidence" value="ECO:0007669"/>
    <property type="project" value="TreeGrafter"/>
</dbReference>
<feature type="binding site" evidence="7">
    <location>
        <position position="186"/>
    </location>
    <ligand>
        <name>S-adenosyl-L-methionine</name>
        <dbReference type="ChEBI" id="CHEBI:59789"/>
    </ligand>
</feature>
<dbReference type="InterPro" id="IPR007356">
    <property type="entry name" value="tRNA_m1G_MeTrfase_euk"/>
</dbReference>
<evidence type="ECO:0000313" key="10">
    <source>
        <dbReference type="EMBL" id="KAF6027091.1"/>
    </source>
</evidence>
<protein>
    <recommendedName>
        <fullName evidence="1">tRNA (guanine(9)-N(1))-methyltransferase</fullName>
        <ecNumber evidence="1">2.1.1.221</ecNumber>
    </recommendedName>
</protein>
<evidence type="ECO:0000259" key="9">
    <source>
        <dbReference type="PROSITE" id="PS51675"/>
    </source>
</evidence>
<dbReference type="OrthoDB" id="278300at2759"/>
<dbReference type="Gene3D" id="3.40.1280.30">
    <property type="match status" value="1"/>
</dbReference>
<evidence type="ECO:0000256" key="4">
    <source>
        <dbReference type="ARBA" id="ARBA00022691"/>
    </source>
</evidence>
<feature type="binding site" evidence="7">
    <location>
        <position position="218"/>
    </location>
    <ligand>
        <name>S-adenosyl-L-methionine</name>
        <dbReference type="ChEBI" id="CHEBI:59789"/>
    </ligand>
</feature>
<dbReference type="Proteomes" id="UP000593567">
    <property type="component" value="Unassembled WGS sequence"/>
</dbReference>
<evidence type="ECO:0000256" key="5">
    <source>
        <dbReference type="ARBA" id="ARBA00048434"/>
    </source>
</evidence>
<evidence type="ECO:0000313" key="11">
    <source>
        <dbReference type="Proteomes" id="UP000593567"/>
    </source>
</evidence>
<keyword evidence="3" id="KW-0808">Transferase</keyword>
<keyword evidence="4" id="KW-0949">S-adenosyl-L-methionine</keyword>
<dbReference type="AlphaFoldDB" id="A0A7J7JN87"/>
<evidence type="ECO:0000256" key="7">
    <source>
        <dbReference type="PIRSR" id="PIRSR016323-2"/>
    </source>
</evidence>
<dbReference type="PANTHER" id="PTHR13563">
    <property type="entry name" value="TRNA (GUANINE-9-) METHYLTRANSFERASE"/>
    <property type="match status" value="1"/>
</dbReference>
<dbReference type="InterPro" id="IPR016653">
    <property type="entry name" value="TRM10/TRM10A"/>
</dbReference>
<dbReference type="InterPro" id="IPR038459">
    <property type="entry name" value="MT_TRM10-typ_sf"/>
</dbReference>
<dbReference type="EMBL" id="VXIV02002148">
    <property type="protein sequence ID" value="KAF6027091.1"/>
    <property type="molecule type" value="Genomic_DNA"/>
</dbReference>
<comment type="catalytic activity">
    <reaction evidence="5">
        <text>guanosine(9) in tRNA + S-adenosyl-L-methionine = N(1)-methylguanosine(9) in tRNA + S-adenosyl-L-homocysteine + H(+)</text>
        <dbReference type="Rhea" id="RHEA:43156"/>
        <dbReference type="Rhea" id="RHEA-COMP:10367"/>
        <dbReference type="Rhea" id="RHEA-COMP:10368"/>
        <dbReference type="ChEBI" id="CHEBI:15378"/>
        <dbReference type="ChEBI" id="CHEBI:57856"/>
        <dbReference type="ChEBI" id="CHEBI:59789"/>
        <dbReference type="ChEBI" id="CHEBI:73542"/>
        <dbReference type="ChEBI" id="CHEBI:74269"/>
        <dbReference type="EC" id="2.1.1.221"/>
    </reaction>
</comment>
<dbReference type="PROSITE" id="PS51675">
    <property type="entry name" value="SAM_MT_TRM10"/>
    <property type="match status" value="1"/>
</dbReference>
<dbReference type="PIRSF" id="PIRSF016323">
    <property type="entry name" value="tRNA_m1G_mtfrase_met"/>
    <property type="match status" value="1"/>
</dbReference>
<dbReference type="GO" id="GO:0052905">
    <property type="term" value="F:tRNA (guanosine(9)-N1)-methyltransferase activity"/>
    <property type="evidence" value="ECO:0007669"/>
    <property type="project" value="UniProtKB-EC"/>
</dbReference>
<gene>
    <name evidence="10" type="ORF">EB796_014596</name>
</gene>
<evidence type="ECO:0000256" key="2">
    <source>
        <dbReference type="ARBA" id="ARBA00022603"/>
    </source>
</evidence>
<evidence type="ECO:0000256" key="6">
    <source>
        <dbReference type="PIRSR" id="PIRSR016323-1"/>
    </source>
</evidence>
<feature type="region of interest" description="Disordered" evidence="8">
    <location>
        <begin position="21"/>
        <end position="82"/>
    </location>
</feature>
<dbReference type="PANTHER" id="PTHR13563:SF13">
    <property type="entry name" value="TRNA METHYLTRANSFERASE 10 HOMOLOG A"/>
    <property type="match status" value="1"/>
</dbReference>
<proteinExistence type="predicted"/>
<keyword evidence="2" id="KW-0489">Methyltransferase</keyword>
<keyword evidence="11" id="KW-1185">Reference proteome</keyword>
<comment type="caution">
    <text evidence="10">The sequence shown here is derived from an EMBL/GenBank/DDBJ whole genome shotgun (WGS) entry which is preliminary data.</text>
</comment>
<evidence type="ECO:0000256" key="1">
    <source>
        <dbReference type="ARBA" id="ARBA00012797"/>
    </source>
</evidence>
<feature type="domain" description="SAM-dependent MTase TRM10-type" evidence="9">
    <location>
        <begin position="89"/>
        <end position="279"/>
    </location>
</feature>
<sequence>MSLDSPVISLSGAEVIKEEVNTESCDKGESVKTESCEAETKTMSKNQQRKQRRLEAKLKFRPEKRKLERERRKEKRRQAISEGVVLPPSRKKLKQKLMEPSDISIVVDCSFEEHMHDGDIKKLVKQIQHCYAINRRSPCPCKYVVSSYGGKMKDIIENLSGATQWNISWREGSYDSLFSKENIVYLSAESENTLTCLEEGKAYIIGGLVDHNSKKGLCHELAVKRGVKHAQLPISQYIDMKSRKVLTVDHVFEILLKFQQQKDWESAFFSVIPKRKGAQVKLDSNLCSSGHVAEETTNETEVSESNDRRT</sequence>
<feature type="compositionally biased region" description="Basic and acidic residues" evidence="8">
    <location>
        <begin position="21"/>
        <end position="42"/>
    </location>
</feature>
<dbReference type="EC" id="2.1.1.221" evidence="1"/>